<dbReference type="Pfam" id="PF01590">
    <property type="entry name" value="GAF"/>
    <property type="match status" value="1"/>
</dbReference>
<dbReference type="InterPro" id="IPR000160">
    <property type="entry name" value="GGDEF_dom"/>
</dbReference>
<dbReference type="PROSITE" id="PS50112">
    <property type="entry name" value="PAS"/>
    <property type="match status" value="1"/>
</dbReference>
<dbReference type="InterPro" id="IPR052163">
    <property type="entry name" value="DGC-Regulatory_Protein"/>
</dbReference>
<evidence type="ECO:0000313" key="5">
    <source>
        <dbReference type="Proteomes" id="UP000737171"/>
    </source>
</evidence>
<gene>
    <name evidence="4" type="ORF">HLB44_14010</name>
</gene>
<dbReference type="Gene3D" id="3.30.70.270">
    <property type="match status" value="1"/>
</dbReference>
<dbReference type="PANTHER" id="PTHR46663">
    <property type="entry name" value="DIGUANYLATE CYCLASE DGCT-RELATED"/>
    <property type="match status" value="1"/>
</dbReference>
<feature type="domain" description="PAS" evidence="1">
    <location>
        <begin position="118"/>
        <end position="162"/>
    </location>
</feature>
<proteinExistence type="predicted"/>
<dbReference type="InterPro" id="IPR029787">
    <property type="entry name" value="Nucleotide_cyclase"/>
</dbReference>
<keyword evidence="5" id="KW-1185">Reference proteome</keyword>
<dbReference type="Proteomes" id="UP000737171">
    <property type="component" value="Unassembled WGS sequence"/>
</dbReference>
<evidence type="ECO:0000259" key="3">
    <source>
        <dbReference type="PROSITE" id="PS50887"/>
    </source>
</evidence>
<dbReference type="SUPFAM" id="SSF55073">
    <property type="entry name" value="Nucleotide cyclase"/>
    <property type="match status" value="1"/>
</dbReference>
<feature type="domain" description="GGDEF" evidence="3">
    <location>
        <begin position="444"/>
        <end position="577"/>
    </location>
</feature>
<reference evidence="4 5" key="1">
    <citation type="submission" date="2020-05" db="EMBL/GenBank/DDBJ databases">
        <title>Aquincola sp. isolate from soil.</title>
        <authorList>
            <person name="Han J."/>
            <person name="Kim D.-U."/>
        </authorList>
    </citation>
    <scope>NUCLEOTIDE SEQUENCE [LARGE SCALE GENOMIC DNA]</scope>
    <source>
        <strain evidence="4 5">S2</strain>
    </source>
</reference>
<dbReference type="InterPro" id="IPR035965">
    <property type="entry name" value="PAS-like_dom_sf"/>
</dbReference>
<dbReference type="InterPro" id="IPR029016">
    <property type="entry name" value="GAF-like_dom_sf"/>
</dbReference>
<dbReference type="SUPFAM" id="SSF55781">
    <property type="entry name" value="GAF domain-like"/>
    <property type="match status" value="1"/>
</dbReference>
<evidence type="ECO:0000259" key="1">
    <source>
        <dbReference type="PROSITE" id="PS50112"/>
    </source>
</evidence>
<evidence type="ECO:0000313" key="4">
    <source>
        <dbReference type="EMBL" id="NRF68103.1"/>
    </source>
</evidence>
<dbReference type="CDD" id="cd00130">
    <property type="entry name" value="PAS"/>
    <property type="match status" value="1"/>
</dbReference>
<feature type="domain" description="PAC" evidence="2">
    <location>
        <begin position="67"/>
        <end position="121"/>
    </location>
</feature>
<comment type="caution">
    <text evidence="4">The sequence shown here is derived from an EMBL/GenBank/DDBJ whole genome shotgun (WGS) entry which is preliminary data.</text>
</comment>
<dbReference type="InterPro" id="IPR043128">
    <property type="entry name" value="Rev_trsase/Diguanyl_cyclase"/>
</dbReference>
<dbReference type="RefSeq" id="WP_173123446.1">
    <property type="nucleotide sequence ID" value="NZ_JABRWJ010000004.1"/>
</dbReference>
<evidence type="ECO:0000259" key="2">
    <source>
        <dbReference type="PROSITE" id="PS50113"/>
    </source>
</evidence>
<organism evidence="4 5">
    <name type="scientific">Pseudaquabacterium terrae</name>
    <dbReference type="NCBI Taxonomy" id="2732868"/>
    <lineage>
        <taxon>Bacteria</taxon>
        <taxon>Pseudomonadati</taxon>
        <taxon>Pseudomonadota</taxon>
        <taxon>Betaproteobacteria</taxon>
        <taxon>Burkholderiales</taxon>
        <taxon>Sphaerotilaceae</taxon>
        <taxon>Pseudaquabacterium</taxon>
    </lineage>
</organism>
<dbReference type="SMART" id="SM00065">
    <property type="entry name" value="GAF"/>
    <property type="match status" value="1"/>
</dbReference>
<dbReference type="Gene3D" id="3.30.450.40">
    <property type="match status" value="1"/>
</dbReference>
<dbReference type="Gene3D" id="3.30.450.20">
    <property type="entry name" value="PAS domain"/>
    <property type="match status" value="2"/>
</dbReference>
<dbReference type="Pfam" id="PF13426">
    <property type="entry name" value="PAS_9"/>
    <property type="match status" value="2"/>
</dbReference>
<dbReference type="SMART" id="SM00091">
    <property type="entry name" value="PAS"/>
    <property type="match status" value="1"/>
</dbReference>
<dbReference type="PROSITE" id="PS50113">
    <property type="entry name" value="PAC"/>
    <property type="match status" value="1"/>
</dbReference>
<dbReference type="EMBL" id="JABRWJ010000004">
    <property type="protein sequence ID" value="NRF68103.1"/>
    <property type="molecule type" value="Genomic_DNA"/>
</dbReference>
<dbReference type="PROSITE" id="PS50887">
    <property type="entry name" value="GGDEF"/>
    <property type="match status" value="1"/>
</dbReference>
<dbReference type="InterPro" id="IPR000014">
    <property type="entry name" value="PAS"/>
</dbReference>
<dbReference type="InterPro" id="IPR000700">
    <property type="entry name" value="PAS-assoc_C"/>
</dbReference>
<dbReference type="InterPro" id="IPR003018">
    <property type="entry name" value="GAF"/>
</dbReference>
<dbReference type="Pfam" id="PF00990">
    <property type="entry name" value="GGDEF"/>
    <property type="match status" value="1"/>
</dbReference>
<name>A0ABX2EHJ4_9BURK</name>
<sequence>MNRSPASAVSAPDDVRLAYLAEQAGCGYWELDAQLQLRHFCGRDAPALKLSPADWAPHRALLLRQQAFRDLDLCRGGANGGACWVRLCGEPVFDEHGAFAGYRGIALDITAQRQRDEDMRGFRAAIDATADGIHVVDCETMRFIDVNETGCRVLGYSREEFLALQIPDMAPNVDMDALRRQYQALDTDASTEQWAEIWLKHRDGQRIPIEIRRRGAVIAGRRIAVNVVRDITRNKHTEAIIRRHAQQQSLIAAFGQSALANVGVEVLMERAAAAVSEGLEVDFCRLHLLDPGGQQLLLTAGTGWAPGWVGSIDRELAPPSHNRHVLDAVAPVVVEDFGGDLRFVPCALVRAHGIHSGVDVPITGVGGTYGILGAYTRGQRRLTPDVASYLQSLANTLATAMDRRRTEERLTLLAQFDALTGLPNRTLFLDRFEQTLTVGQRSAWCLGVLFVDLDHFKAVNDTLGHAAGDRLLVQVAHRLKACVRAGDTVGRLSGDEFAIVLAPLGRREDAALVAQKVVEALAQPFVLESEVARISASVGIALFPGDGSDAAALLYKADAAMYQAKEAGRNLFRIFGEAR</sequence>
<dbReference type="SUPFAM" id="SSF55785">
    <property type="entry name" value="PYP-like sensor domain (PAS domain)"/>
    <property type="match status" value="2"/>
</dbReference>
<dbReference type="SMART" id="SM00267">
    <property type="entry name" value="GGDEF"/>
    <property type="match status" value="1"/>
</dbReference>
<accession>A0ABX2EHJ4</accession>
<dbReference type="NCBIfam" id="TIGR00229">
    <property type="entry name" value="sensory_box"/>
    <property type="match status" value="1"/>
</dbReference>
<dbReference type="PANTHER" id="PTHR46663:SF3">
    <property type="entry name" value="SLL0267 PROTEIN"/>
    <property type="match status" value="1"/>
</dbReference>
<dbReference type="NCBIfam" id="TIGR00254">
    <property type="entry name" value="GGDEF"/>
    <property type="match status" value="1"/>
</dbReference>
<protein>
    <submittedName>
        <fullName evidence="4">Diguanylate cyclase</fullName>
    </submittedName>
</protein>
<dbReference type="CDD" id="cd01949">
    <property type="entry name" value="GGDEF"/>
    <property type="match status" value="1"/>
</dbReference>